<dbReference type="InterPro" id="IPR033399">
    <property type="entry name" value="TP_0789-like"/>
</dbReference>
<sequence length="1063" mass="118588">MTNIKSFTDKISESLSSFIIKYKYIVVLLFVGVAFMVSQGAKNLTFSPDYRIFFSGENPELQTFVNFQNTYTKNDNFYFVVVPSEGTVFNQSTISALRELTESAWSIPYTNRVDSVVNFQHTFSDEDGLVVKDLLLDEENLTESKISEIKEVALNEPLLSGLFVTETGNAAAVNVVLQLPRKTVFEVPTAAAKAREIKANIEASYPGLKVHLTGFGMLNNAFGESGYLDSVNLVPMMYLTLIIVSFLVLRSFIGTFITVVVAYLSMGVGMGVGGYSGIYLTPVSNSAPILIITLAIADSIHFFLTYKKEFKNSGDRFASIRFAMRQNILPITVTSLTTVVGFLSLNFSDSPPYWHLGNMAAMGIASAWVLSLMLFPAFLAIIPQKRFKIFPEFSFLSGASESTAKIVTRYAPAVVLISIIGSGFLIYMIPTIKFDDQWVEYFDESIQFRRDTDSATEYFGLYPIEYSVPALGPQGVSDPEYLEYLDEFKQFLLTQDAVHHVYSITDIIKRLNYNINEDQQDFYKVPAEKDVVSDYLLIYELSLPYGLDLNDRINIDKSASRITVLLNKVSTQETKFFLDSTQNWINENFPEYMRDSQPTSAHVMFTYITDRNVASMIQGTVVAILIIGVILAVCLRSTYLGAVSLVSNFLPILAGFGVWALLIGQVGFSIASVAAISLGIVVDDTVHFLSKYNYANRVLKLNPVDAISYTYENVAPAIIGSTVVLVSGLIVMAGSTFKMSEDLGLLTILIIVFALVYDLLLLPAILFLSHKLFHRTSSVGSDSPAAVPSLSAAVSSASKVSVIWISALGIGAGAMMSTDVEAQDSFAKGYEISAASDRTDRGFHDSEVEVTMILKNASGAESKRVLNVKTFEVADEDYGDKSLVVFREPSDILGTALLSHAQILSPDNQWLFLNSIERIKRISSRNKSGPFMGSEFAFEDFTSQELNKYDHEWLSVEACGELQCDLIKRTPKYKYSGYSYLHVWIDQDILQIRKIDFYDRKSDLLKTLELKDYQNTDGVWRSHLWSMTNHQTKKITDLIYGPYQFNIGLNDSDFVKARLRYLN</sequence>
<dbReference type="CDD" id="cd16329">
    <property type="entry name" value="LolA_like"/>
    <property type="match status" value="1"/>
</dbReference>
<feature type="transmembrane region" description="Helical" evidence="6">
    <location>
        <begin position="668"/>
        <end position="689"/>
    </location>
</feature>
<feature type="transmembrane region" description="Helical" evidence="6">
    <location>
        <begin position="410"/>
        <end position="429"/>
    </location>
</feature>
<dbReference type="Proteomes" id="UP001465153">
    <property type="component" value="Unassembled WGS sequence"/>
</dbReference>
<evidence type="ECO:0000256" key="2">
    <source>
        <dbReference type="ARBA" id="ARBA00022475"/>
    </source>
</evidence>
<keyword evidence="2" id="KW-1003">Cell membrane</keyword>
<dbReference type="PANTHER" id="PTHR33406">
    <property type="entry name" value="MEMBRANE PROTEIN MJ1562-RELATED"/>
    <property type="match status" value="1"/>
</dbReference>
<feature type="transmembrane region" description="Helical" evidence="6">
    <location>
        <begin position="710"/>
        <end position="733"/>
    </location>
</feature>
<feature type="transmembrane region" description="Helical" evidence="6">
    <location>
        <begin position="642"/>
        <end position="662"/>
    </location>
</feature>
<dbReference type="Gene3D" id="1.20.1640.10">
    <property type="entry name" value="Multidrug efflux transporter AcrB transmembrane domain"/>
    <property type="match status" value="2"/>
</dbReference>
<dbReference type="Gene3D" id="2.50.20.10">
    <property type="entry name" value="Lipoprotein localisation LolA/LolB/LppX"/>
    <property type="match status" value="1"/>
</dbReference>
<feature type="transmembrane region" description="Helical" evidence="6">
    <location>
        <begin position="238"/>
        <end position="266"/>
    </location>
</feature>
<dbReference type="InterPro" id="IPR050545">
    <property type="entry name" value="Mycobact_MmpL"/>
</dbReference>
<feature type="transmembrane region" description="Helical" evidence="6">
    <location>
        <begin position="20"/>
        <end position="37"/>
    </location>
</feature>
<protein>
    <recommendedName>
        <fullName evidence="7">SSD domain-containing protein</fullName>
    </recommendedName>
</protein>
<feature type="transmembrane region" description="Helical" evidence="6">
    <location>
        <begin position="327"/>
        <end position="347"/>
    </location>
</feature>
<feature type="transmembrane region" description="Helical" evidence="6">
    <location>
        <begin position="616"/>
        <end position="635"/>
    </location>
</feature>
<name>A0ABQ0A4W2_9GAMM</name>
<evidence type="ECO:0000256" key="1">
    <source>
        <dbReference type="ARBA" id="ARBA00004651"/>
    </source>
</evidence>
<organism evidence="8 9">
    <name type="scientific">Sessilibacter corallicola</name>
    <dbReference type="NCBI Taxonomy" id="2904075"/>
    <lineage>
        <taxon>Bacteria</taxon>
        <taxon>Pseudomonadati</taxon>
        <taxon>Pseudomonadota</taxon>
        <taxon>Gammaproteobacteria</taxon>
        <taxon>Cellvibrionales</taxon>
        <taxon>Cellvibrionaceae</taxon>
        <taxon>Sessilibacter</taxon>
    </lineage>
</organism>
<evidence type="ECO:0000256" key="3">
    <source>
        <dbReference type="ARBA" id="ARBA00022692"/>
    </source>
</evidence>
<dbReference type="EMBL" id="BAABWN010000001">
    <property type="protein sequence ID" value="GAA6166689.1"/>
    <property type="molecule type" value="Genomic_DNA"/>
</dbReference>
<dbReference type="InterPro" id="IPR004869">
    <property type="entry name" value="MMPL_dom"/>
</dbReference>
<evidence type="ECO:0000259" key="7">
    <source>
        <dbReference type="PROSITE" id="PS50156"/>
    </source>
</evidence>
<feature type="transmembrane region" description="Helical" evidence="6">
    <location>
        <begin position="745"/>
        <end position="768"/>
    </location>
</feature>
<keyword evidence="3 6" id="KW-0812">Transmembrane</keyword>
<proteinExistence type="predicted"/>
<accession>A0ABQ0A4W2</accession>
<feature type="domain" description="SSD" evidence="7">
    <location>
        <begin position="251"/>
        <end position="381"/>
    </location>
</feature>
<keyword evidence="4 6" id="KW-1133">Transmembrane helix</keyword>
<evidence type="ECO:0000256" key="5">
    <source>
        <dbReference type="ARBA" id="ARBA00023136"/>
    </source>
</evidence>
<feature type="transmembrane region" description="Helical" evidence="6">
    <location>
        <begin position="359"/>
        <end position="382"/>
    </location>
</feature>
<evidence type="ECO:0000313" key="8">
    <source>
        <dbReference type="EMBL" id="GAA6166689.1"/>
    </source>
</evidence>
<gene>
    <name evidence="8" type="ORF">NBRC116591_04990</name>
</gene>
<dbReference type="PANTHER" id="PTHR33406:SF12">
    <property type="entry name" value="BLR2997 PROTEIN"/>
    <property type="match status" value="1"/>
</dbReference>
<dbReference type="PROSITE" id="PS50156">
    <property type="entry name" value="SSD"/>
    <property type="match status" value="1"/>
</dbReference>
<feature type="transmembrane region" description="Helical" evidence="6">
    <location>
        <begin position="286"/>
        <end position="306"/>
    </location>
</feature>
<dbReference type="SUPFAM" id="SSF82866">
    <property type="entry name" value="Multidrug efflux transporter AcrB transmembrane domain"/>
    <property type="match status" value="2"/>
</dbReference>
<evidence type="ECO:0000313" key="9">
    <source>
        <dbReference type="Proteomes" id="UP001465153"/>
    </source>
</evidence>
<reference evidence="8 9" key="1">
    <citation type="submission" date="2024-04" db="EMBL/GenBank/DDBJ databases">
        <title>Draft genome sequence of Sessilibacter corallicola NBRC 116591.</title>
        <authorList>
            <person name="Miyakawa T."/>
            <person name="Kusuya Y."/>
            <person name="Miura T."/>
        </authorList>
    </citation>
    <scope>NUCLEOTIDE SEQUENCE [LARGE SCALE GENOMIC DNA]</scope>
    <source>
        <strain evidence="8 9">KU-00831-HH</strain>
    </source>
</reference>
<evidence type="ECO:0000256" key="6">
    <source>
        <dbReference type="SAM" id="Phobius"/>
    </source>
</evidence>
<dbReference type="Pfam" id="PF03176">
    <property type="entry name" value="MMPL"/>
    <property type="match status" value="1"/>
</dbReference>
<keyword evidence="9" id="KW-1185">Reference proteome</keyword>
<keyword evidence="5 6" id="KW-0472">Membrane</keyword>
<evidence type="ECO:0000256" key="4">
    <source>
        <dbReference type="ARBA" id="ARBA00022989"/>
    </source>
</evidence>
<dbReference type="RefSeq" id="WP_353301559.1">
    <property type="nucleotide sequence ID" value="NZ_BAABWN010000001.1"/>
</dbReference>
<dbReference type="InterPro" id="IPR000731">
    <property type="entry name" value="SSD"/>
</dbReference>
<dbReference type="Pfam" id="PF17131">
    <property type="entry name" value="LolA_like"/>
    <property type="match status" value="1"/>
</dbReference>
<comment type="subcellular location">
    <subcellularLocation>
        <location evidence="1">Cell membrane</location>
        <topology evidence="1">Multi-pass membrane protein</topology>
    </subcellularLocation>
</comment>
<comment type="caution">
    <text evidence="8">The sequence shown here is derived from an EMBL/GenBank/DDBJ whole genome shotgun (WGS) entry which is preliminary data.</text>
</comment>